<dbReference type="PANTHER" id="PTHR47382">
    <property type="entry name" value="U-BOX DOMAIN-CONTAINING PROTEIN 52-LIKE"/>
    <property type="match status" value="1"/>
</dbReference>
<dbReference type="AlphaFoldDB" id="A0A540KI19"/>
<proteinExistence type="predicted"/>
<dbReference type="Gene3D" id="3.40.50.620">
    <property type="entry name" value="HUPs"/>
    <property type="match status" value="1"/>
</dbReference>
<dbReference type="Proteomes" id="UP000315295">
    <property type="component" value="Unassembled WGS sequence"/>
</dbReference>
<accession>A0A540KI19</accession>
<reference evidence="1 2" key="1">
    <citation type="journal article" date="2019" name="G3 (Bethesda)">
        <title>Sequencing of a Wild Apple (Malus baccata) Genome Unravels the Differences Between Cultivated and Wild Apple Species Regarding Disease Resistance and Cold Tolerance.</title>
        <authorList>
            <person name="Chen X."/>
        </authorList>
    </citation>
    <scope>NUCLEOTIDE SEQUENCE [LARGE SCALE GENOMIC DNA]</scope>
    <source>
        <strain evidence="2">cv. Shandingzi</strain>
        <tissue evidence="1">Leaves</tissue>
    </source>
</reference>
<sequence>MEEEDYVPMEAKDFYKIYVKAGALSPEIVKNPEIQEEDGESPNFTESTSKHVVVNDVYVAVGKDDTDVLKWTLENAASSGSTRVFLVHVFPPVTHVPTPVGRLARSQLNDDQVRLYVKEESNKRSNLMQKYVNLCNDAKVTAETILLESNCTENSIVELIPVLSITHLVIGTKRHSRPARKQLLLGEFVKNNAPDFCEVSIVHKGNKAEASSIQKSTTFTYTGYTYIAIRFCSTSIRNESLVHSQLFRMDSLREGQDFLNQPQKAVTEMKQTQLCIMDNGKTPYSRDDEVENSKASQLKMHCWYCHVSLQ</sequence>
<dbReference type="SUPFAM" id="SSF52402">
    <property type="entry name" value="Adenine nucleotide alpha hydrolases-like"/>
    <property type="match status" value="1"/>
</dbReference>
<gene>
    <name evidence="1" type="ORF">C1H46_040821</name>
</gene>
<name>A0A540KI19_MALBA</name>
<dbReference type="EMBL" id="VIEB01001266">
    <property type="protein sequence ID" value="TQD73652.1"/>
    <property type="molecule type" value="Genomic_DNA"/>
</dbReference>
<dbReference type="PANTHER" id="PTHR47382:SF1">
    <property type="entry name" value="USPA DOMAIN-CONTAINING PROTEIN"/>
    <property type="match status" value="1"/>
</dbReference>
<dbReference type="InterPro" id="IPR014729">
    <property type="entry name" value="Rossmann-like_a/b/a_fold"/>
</dbReference>
<evidence type="ECO:0000313" key="2">
    <source>
        <dbReference type="Proteomes" id="UP000315295"/>
    </source>
</evidence>
<evidence type="ECO:0000313" key="1">
    <source>
        <dbReference type="EMBL" id="TQD73652.1"/>
    </source>
</evidence>
<evidence type="ECO:0008006" key="3">
    <source>
        <dbReference type="Google" id="ProtNLM"/>
    </source>
</evidence>
<organism evidence="1 2">
    <name type="scientific">Malus baccata</name>
    <name type="common">Siberian crab apple</name>
    <name type="synonym">Pyrus baccata</name>
    <dbReference type="NCBI Taxonomy" id="106549"/>
    <lineage>
        <taxon>Eukaryota</taxon>
        <taxon>Viridiplantae</taxon>
        <taxon>Streptophyta</taxon>
        <taxon>Embryophyta</taxon>
        <taxon>Tracheophyta</taxon>
        <taxon>Spermatophyta</taxon>
        <taxon>Magnoliopsida</taxon>
        <taxon>eudicotyledons</taxon>
        <taxon>Gunneridae</taxon>
        <taxon>Pentapetalae</taxon>
        <taxon>rosids</taxon>
        <taxon>fabids</taxon>
        <taxon>Rosales</taxon>
        <taxon>Rosaceae</taxon>
        <taxon>Amygdaloideae</taxon>
        <taxon>Maleae</taxon>
        <taxon>Malus</taxon>
    </lineage>
</organism>
<protein>
    <recommendedName>
        <fullName evidence="3">UspA domain-containing protein</fullName>
    </recommendedName>
</protein>
<comment type="caution">
    <text evidence="1">The sequence shown here is derived from an EMBL/GenBank/DDBJ whole genome shotgun (WGS) entry which is preliminary data.</text>
</comment>
<keyword evidence="2" id="KW-1185">Reference proteome</keyword>
<dbReference type="STRING" id="106549.A0A540KI19"/>